<organism evidence="2 3">
    <name type="scientific">Mucuna pruriens</name>
    <name type="common">Velvet bean</name>
    <name type="synonym">Dolichos pruriens</name>
    <dbReference type="NCBI Taxonomy" id="157652"/>
    <lineage>
        <taxon>Eukaryota</taxon>
        <taxon>Viridiplantae</taxon>
        <taxon>Streptophyta</taxon>
        <taxon>Embryophyta</taxon>
        <taxon>Tracheophyta</taxon>
        <taxon>Spermatophyta</taxon>
        <taxon>Magnoliopsida</taxon>
        <taxon>eudicotyledons</taxon>
        <taxon>Gunneridae</taxon>
        <taxon>Pentapetalae</taxon>
        <taxon>rosids</taxon>
        <taxon>fabids</taxon>
        <taxon>Fabales</taxon>
        <taxon>Fabaceae</taxon>
        <taxon>Papilionoideae</taxon>
        <taxon>50 kb inversion clade</taxon>
        <taxon>NPAAA clade</taxon>
        <taxon>indigoferoid/millettioid clade</taxon>
        <taxon>Phaseoleae</taxon>
        <taxon>Mucuna</taxon>
    </lineage>
</organism>
<gene>
    <name evidence="2" type="ORF">CR513_35729</name>
</gene>
<evidence type="ECO:0000313" key="3">
    <source>
        <dbReference type="Proteomes" id="UP000257109"/>
    </source>
</evidence>
<reference evidence="2" key="1">
    <citation type="submission" date="2018-05" db="EMBL/GenBank/DDBJ databases">
        <title>Draft genome of Mucuna pruriens seed.</title>
        <authorList>
            <person name="Nnadi N.E."/>
            <person name="Vos R."/>
            <person name="Hasami M.H."/>
            <person name="Devisetty U.K."/>
            <person name="Aguiy J.C."/>
        </authorList>
    </citation>
    <scope>NUCLEOTIDE SEQUENCE [LARGE SCALE GENOMIC DNA]</scope>
    <source>
        <strain evidence="2">JCA_2017</strain>
    </source>
</reference>
<dbReference type="Pfam" id="PF07727">
    <property type="entry name" value="RVT_2"/>
    <property type="match status" value="1"/>
</dbReference>
<keyword evidence="3" id="KW-1185">Reference proteome</keyword>
<dbReference type="AlphaFoldDB" id="A0A371FYE7"/>
<dbReference type="Proteomes" id="UP000257109">
    <property type="component" value="Unassembled WGS sequence"/>
</dbReference>
<sequence>MKALERNSTSDIVDKPKDKRVVGCNKIGCKGDTYRHMTLITRRFVLVTKMNKVRIILSLVVHFCLNIQQFDVKNVFLYGDLEKEVYMEISLGIESHGDKNKVFKLNKSLYDFKQSPWVWFGGFIQGQGDHTLFIKHSLDRKLSFLGVMMKELGKLNYFLGIKGIFIYQRKYVLDLLKDTRKLGCKRIRVPIQQNHNIRSEESQTIEKS</sequence>
<name>A0A371FYE7_MUCPR</name>
<dbReference type="EMBL" id="QJKJ01007380">
    <property type="protein sequence ID" value="RDX83359.1"/>
    <property type="molecule type" value="Genomic_DNA"/>
</dbReference>
<evidence type="ECO:0000313" key="2">
    <source>
        <dbReference type="EMBL" id="RDX83359.1"/>
    </source>
</evidence>
<evidence type="ECO:0000259" key="1">
    <source>
        <dbReference type="Pfam" id="PF07727"/>
    </source>
</evidence>
<dbReference type="STRING" id="157652.A0A371FYE7"/>
<comment type="caution">
    <text evidence="2">The sequence shown here is derived from an EMBL/GenBank/DDBJ whole genome shotgun (WGS) entry which is preliminary data.</text>
</comment>
<feature type="domain" description="Reverse transcriptase Ty1/copia-type" evidence="1">
    <location>
        <begin position="44"/>
        <end position="120"/>
    </location>
</feature>
<proteinExistence type="predicted"/>
<dbReference type="OrthoDB" id="128382at2759"/>
<accession>A0A371FYE7</accession>
<protein>
    <recommendedName>
        <fullName evidence="1">Reverse transcriptase Ty1/copia-type domain-containing protein</fullName>
    </recommendedName>
</protein>
<dbReference type="InterPro" id="IPR013103">
    <property type="entry name" value="RVT_2"/>
</dbReference>
<feature type="non-terminal residue" evidence="2">
    <location>
        <position position="1"/>
    </location>
</feature>